<feature type="compositionally biased region" description="Basic and acidic residues" evidence="10">
    <location>
        <begin position="990"/>
        <end position="1005"/>
    </location>
</feature>
<comment type="subcellular location">
    <subcellularLocation>
        <location evidence="1">Nucleus</location>
    </subcellularLocation>
</comment>
<feature type="region of interest" description="Disordered" evidence="10">
    <location>
        <begin position="722"/>
        <end position="766"/>
    </location>
</feature>
<dbReference type="FunFam" id="1.25.40.10:FF:000403">
    <property type="entry name" value="General transcriptional repressor, putative"/>
    <property type="match status" value="1"/>
</dbReference>
<dbReference type="PROSITE" id="PS50293">
    <property type="entry name" value="TPR_REGION"/>
    <property type="match status" value="2"/>
</dbReference>
<dbReference type="SUPFAM" id="SSF48452">
    <property type="entry name" value="TPR-like"/>
    <property type="match status" value="1"/>
</dbReference>
<evidence type="ECO:0000256" key="2">
    <source>
        <dbReference type="ARBA" id="ARBA00022491"/>
    </source>
</evidence>
<protein>
    <submittedName>
        <fullName evidence="11">Uncharacterized protein</fullName>
    </submittedName>
</protein>
<dbReference type="InterPro" id="IPR011990">
    <property type="entry name" value="TPR-like_helical_dom_sf"/>
</dbReference>
<feature type="repeat" description="TPR" evidence="9">
    <location>
        <begin position="180"/>
        <end position="213"/>
    </location>
</feature>
<evidence type="ECO:0000256" key="1">
    <source>
        <dbReference type="ARBA" id="ARBA00004123"/>
    </source>
</evidence>
<dbReference type="SUPFAM" id="SSF81901">
    <property type="entry name" value="HCP-like"/>
    <property type="match status" value="1"/>
</dbReference>
<feature type="region of interest" description="Disordered" evidence="10">
    <location>
        <begin position="1239"/>
        <end position="1270"/>
    </location>
</feature>
<feature type="compositionally biased region" description="Acidic residues" evidence="10">
    <location>
        <begin position="869"/>
        <end position="883"/>
    </location>
</feature>
<dbReference type="Pfam" id="PF13181">
    <property type="entry name" value="TPR_8"/>
    <property type="match status" value="2"/>
</dbReference>
<feature type="region of interest" description="Disordered" evidence="10">
    <location>
        <begin position="480"/>
        <end position="704"/>
    </location>
</feature>
<keyword evidence="7" id="KW-0539">Nucleus</keyword>
<dbReference type="Pfam" id="PF12895">
    <property type="entry name" value="ANAPC3"/>
    <property type="match status" value="1"/>
</dbReference>
<evidence type="ECO:0000256" key="7">
    <source>
        <dbReference type="ARBA" id="ARBA00023242"/>
    </source>
</evidence>
<evidence type="ECO:0000256" key="6">
    <source>
        <dbReference type="ARBA" id="ARBA00023163"/>
    </source>
</evidence>
<evidence type="ECO:0000313" key="12">
    <source>
        <dbReference type="Proteomes" id="UP000095009"/>
    </source>
</evidence>
<gene>
    <name evidence="11" type="ORF">NADFUDRAFT_47515</name>
</gene>
<dbReference type="InterPro" id="IPR019734">
    <property type="entry name" value="TPR_rpt"/>
</dbReference>
<keyword evidence="6" id="KW-0804">Transcription</keyword>
<dbReference type="EMBL" id="KV454412">
    <property type="protein sequence ID" value="ODQ64266.1"/>
    <property type="molecule type" value="Genomic_DNA"/>
</dbReference>
<feature type="compositionally biased region" description="Basic and acidic residues" evidence="10">
    <location>
        <begin position="892"/>
        <end position="901"/>
    </location>
</feature>
<feature type="region of interest" description="Disordered" evidence="10">
    <location>
        <begin position="782"/>
        <end position="1038"/>
    </location>
</feature>
<feature type="repeat" description="TPR" evidence="9">
    <location>
        <begin position="253"/>
        <end position="286"/>
    </location>
</feature>
<feature type="compositionally biased region" description="Basic and acidic residues" evidence="10">
    <location>
        <begin position="1023"/>
        <end position="1038"/>
    </location>
</feature>
<keyword evidence="4 9" id="KW-0802">TPR repeat</keyword>
<dbReference type="GO" id="GO:0031490">
    <property type="term" value="F:chromatin DNA binding"/>
    <property type="evidence" value="ECO:0007669"/>
    <property type="project" value="TreeGrafter"/>
</dbReference>
<dbReference type="PANTHER" id="PTHR14017">
    <property type="entry name" value="LYSINE-SPECIFIC DEMETHYLASE"/>
    <property type="match status" value="1"/>
</dbReference>
<evidence type="ECO:0000256" key="8">
    <source>
        <dbReference type="ARBA" id="ARBA00061082"/>
    </source>
</evidence>
<dbReference type="Gene3D" id="1.25.40.10">
    <property type="entry name" value="Tetratricopeptide repeat domain"/>
    <property type="match status" value="3"/>
</dbReference>
<keyword evidence="5" id="KW-0805">Transcription regulation</keyword>
<dbReference type="AlphaFoldDB" id="A0A1E3PFQ9"/>
<feature type="compositionally biased region" description="Basic and acidic residues" evidence="10">
    <location>
        <begin position="942"/>
        <end position="956"/>
    </location>
</feature>
<feature type="compositionally biased region" description="Low complexity" evidence="10">
    <location>
        <begin position="46"/>
        <end position="58"/>
    </location>
</feature>
<feature type="compositionally biased region" description="Basic and acidic residues" evidence="10">
    <location>
        <begin position="1102"/>
        <end position="1118"/>
    </location>
</feature>
<feature type="repeat" description="TPR" evidence="9">
    <location>
        <begin position="112"/>
        <end position="145"/>
    </location>
</feature>
<sequence>MNGTATPVNLHLPHLANGAVEVQLPPGSTPTQPSGGPPGPPGNGAGVNNNGPNVNSNGANGSNGVLAVINGPAGTSAIGTSATALAPGPPAPSHQYQQQPITSFQKLQSANCDSWVSIGSLAELLGEHEKAVQAYDSALRHSPYSIPALTAIAGLYRSKEMFSKAVDFYQTILNINQENGETWGSLGHCYLMMDDLQKAYSAYQQALYHLPNPKDPKLWYGIGILYDRYGSLEYAEEAFSQVMEMDPNFEKANEIYFRLGIIYKQQGKYQQSLDCFRYILSNPPKPLTETDIWFQIGHVQEQHKEYVLAREAYERVLVDNPNHIKVLQQLGWLYHQQTSPFCNQDMAIEYLTKSLESDGQDAQSWYLLGRCYMAQQKYSKAYEAYQQAVYRDGRNPTFWCSIGVLYYQINQYHDALDAYSRAIRLNPYISEVWYDLGTLYESCNNQINDALDAYQRAAELDPQNPHIQARLDHLRHIQQNGATTTNPTNGSVDQQQSVPPRPQDINPQAYASQGPPTNDPWGDSNQQPHNLAQPPQLQQGPPPPHLQSHPQQPHHYVPQGPSQPTTNGLLFQPQPQGHISLHQQAHQQQAQHQAHAQQAQQAQHQAQQHQQHQHQQQQQQQQAQQQRQQHHHQQQQQQQQHSHAQHLQLHSSTSQSSHELPKPLKHGLDSTANDTKTFKDINQPPIIAPISNGSSGSITSENGSKNELKPIAVSGANDVAKLISPVPSKRGPDFLDEDKDRSNKNHKKAATEKLPKNSGGVTAPKLSSGIIAHNDEAKLMLNTVGSPSSDKPRDTLPPIMANKISSPQASDEPVSANGTLLNSQESAVKPINGPASASSMEIDRAETLEEKPQLKERIVVEAPQRKVDEDSDYDDDDDDEEPDVATKNLKAVTKEPEKKTGEVSPISVTATSATLECPDPMETDQKKDGTIAESIENAQSDTTEHQQVDSPTKEVKGPAVVPLVTAIPSNAISEQPMMKNKSSPSPELPKPADDDFKSTESKGVEVADVSSAKENPKPTTTEEAEHPNKDKVLDKKTYDKTEEKVRELIEGTPVSETVETTIVTKHEPVSGEVKPVSKSQNSEFSPAVANASVVMTANTTHVDSKPEQIEPVETKLESEYNVNSMDVDPKSKAEISTPIPAVDRVVAIPVEESHSKLTRTSDAELKLVAENSGTAIPKETLGAVESLKNSESPTKNTVYGETQTIVTDKPSPSLLLEDIEKTVENGQVNDTIMTIDAGTVTASSPKKAMEESPASDIEMKDTPAATSEKV</sequence>
<feature type="compositionally biased region" description="Basic and acidic residues" evidence="10">
    <location>
        <begin position="659"/>
        <end position="668"/>
    </location>
</feature>
<feature type="compositionally biased region" description="Polar residues" evidence="10">
    <location>
        <begin position="560"/>
        <end position="577"/>
    </location>
</feature>
<evidence type="ECO:0000313" key="11">
    <source>
        <dbReference type="EMBL" id="ODQ64266.1"/>
    </source>
</evidence>
<dbReference type="FunFam" id="1.25.40.10:FF:000078">
    <property type="entry name" value="Transcriptional corepressor Cyc8"/>
    <property type="match status" value="1"/>
</dbReference>
<feature type="compositionally biased region" description="Low complexity" evidence="10">
    <location>
        <begin position="634"/>
        <end position="658"/>
    </location>
</feature>
<feature type="compositionally biased region" description="Polar residues" evidence="10">
    <location>
        <begin position="691"/>
        <end position="704"/>
    </location>
</feature>
<dbReference type="GO" id="GO:0005634">
    <property type="term" value="C:nucleus"/>
    <property type="evidence" value="ECO:0007669"/>
    <property type="project" value="UniProtKB-SubCell"/>
</dbReference>
<feature type="repeat" description="TPR" evidence="9">
    <location>
        <begin position="216"/>
        <end position="249"/>
    </location>
</feature>
<feature type="compositionally biased region" description="Polar residues" evidence="10">
    <location>
        <begin position="480"/>
        <end position="498"/>
    </location>
</feature>
<evidence type="ECO:0000256" key="5">
    <source>
        <dbReference type="ARBA" id="ARBA00023015"/>
    </source>
</evidence>
<dbReference type="PANTHER" id="PTHR14017:SF1">
    <property type="entry name" value="LD02225P"/>
    <property type="match status" value="1"/>
</dbReference>
<feature type="compositionally biased region" description="Low complexity" evidence="10">
    <location>
        <begin position="25"/>
        <end position="34"/>
    </location>
</feature>
<proteinExistence type="inferred from homology"/>
<feature type="region of interest" description="Disordered" evidence="10">
    <location>
        <begin position="21"/>
        <end position="58"/>
    </location>
</feature>
<feature type="compositionally biased region" description="Low complexity" evidence="10">
    <location>
        <begin position="546"/>
        <end position="555"/>
    </location>
</feature>
<feature type="repeat" description="TPR" evidence="9">
    <location>
        <begin position="290"/>
        <end position="323"/>
    </location>
</feature>
<dbReference type="GO" id="GO:0017053">
    <property type="term" value="C:transcription repressor complex"/>
    <property type="evidence" value="ECO:0007669"/>
    <property type="project" value="TreeGrafter"/>
</dbReference>
<evidence type="ECO:0000256" key="10">
    <source>
        <dbReference type="SAM" id="MobiDB-lite"/>
    </source>
</evidence>
<evidence type="ECO:0000256" key="4">
    <source>
        <dbReference type="ARBA" id="ARBA00022803"/>
    </source>
</evidence>
<feature type="compositionally biased region" description="Basic and acidic residues" evidence="10">
    <location>
        <begin position="730"/>
        <end position="755"/>
    </location>
</feature>
<feature type="repeat" description="TPR" evidence="9">
    <location>
        <begin position="396"/>
        <end position="429"/>
    </location>
</feature>
<feature type="region of interest" description="Disordered" evidence="10">
    <location>
        <begin position="1099"/>
        <end position="1135"/>
    </location>
</feature>
<dbReference type="GO" id="GO:0000978">
    <property type="term" value="F:RNA polymerase II cis-regulatory region sequence-specific DNA binding"/>
    <property type="evidence" value="ECO:0007669"/>
    <property type="project" value="TreeGrafter"/>
</dbReference>
<feature type="compositionally biased region" description="Polar residues" evidence="10">
    <location>
        <begin position="505"/>
        <end position="516"/>
    </location>
</feature>
<feature type="compositionally biased region" description="Basic and acidic residues" evidence="10">
    <location>
        <begin position="841"/>
        <end position="868"/>
    </location>
</feature>
<feature type="region of interest" description="Disordered" evidence="10">
    <location>
        <begin position="1059"/>
        <end position="1084"/>
    </location>
</feature>
<dbReference type="Proteomes" id="UP000095009">
    <property type="component" value="Unassembled WGS sequence"/>
</dbReference>
<dbReference type="GO" id="GO:0000122">
    <property type="term" value="P:negative regulation of transcription by RNA polymerase II"/>
    <property type="evidence" value="ECO:0007669"/>
    <property type="project" value="TreeGrafter"/>
</dbReference>
<evidence type="ECO:0000256" key="3">
    <source>
        <dbReference type="ARBA" id="ARBA00022737"/>
    </source>
</evidence>
<dbReference type="OrthoDB" id="418911at2759"/>
<dbReference type="STRING" id="857566.A0A1E3PFQ9"/>
<comment type="similarity">
    <text evidence="8">Belongs to the CYC8/SSN6 family.</text>
</comment>
<name>A0A1E3PFQ9_9ASCO</name>
<feature type="compositionally biased region" description="Polar residues" evidence="10">
    <location>
        <begin position="816"/>
        <end position="826"/>
    </location>
</feature>
<keyword evidence="3" id="KW-0677">Repeat</keyword>
<dbReference type="SMART" id="SM00028">
    <property type="entry name" value="TPR"/>
    <property type="match status" value="10"/>
</dbReference>
<reference evidence="11 12" key="1">
    <citation type="journal article" date="2016" name="Proc. Natl. Acad. Sci. U.S.A.">
        <title>Comparative genomics of biotechnologically important yeasts.</title>
        <authorList>
            <person name="Riley R."/>
            <person name="Haridas S."/>
            <person name="Wolfe K.H."/>
            <person name="Lopes M.R."/>
            <person name="Hittinger C.T."/>
            <person name="Goeker M."/>
            <person name="Salamov A.A."/>
            <person name="Wisecaver J.H."/>
            <person name="Long T.M."/>
            <person name="Calvey C.H."/>
            <person name="Aerts A.L."/>
            <person name="Barry K.W."/>
            <person name="Choi C."/>
            <person name="Clum A."/>
            <person name="Coughlan A.Y."/>
            <person name="Deshpande S."/>
            <person name="Douglass A.P."/>
            <person name="Hanson S.J."/>
            <person name="Klenk H.-P."/>
            <person name="LaButti K.M."/>
            <person name="Lapidus A."/>
            <person name="Lindquist E.A."/>
            <person name="Lipzen A.M."/>
            <person name="Meier-Kolthoff J.P."/>
            <person name="Ohm R.A."/>
            <person name="Otillar R.P."/>
            <person name="Pangilinan J.L."/>
            <person name="Peng Y."/>
            <person name="Rokas A."/>
            <person name="Rosa C.A."/>
            <person name="Scheuner C."/>
            <person name="Sibirny A.A."/>
            <person name="Slot J.C."/>
            <person name="Stielow J.B."/>
            <person name="Sun H."/>
            <person name="Kurtzman C.P."/>
            <person name="Blackwell M."/>
            <person name="Grigoriev I.V."/>
            <person name="Jeffries T.W."/>
        </authorList>
    </citation>
    <scope>NUCLEOTIDE SEQUENCE [LARGE SCALE GENOMIC DNA]</scope>
    <source>
        <strain evidence="11 12">DSM 6958</strain>
    </source>
</reference>
<feature type="repeat" description="TPR" evidence="9">
    <location>
        <begin position="362"/>
        <end position="395"/>
    </location>
</feature>
<accession>A0A1E3PFQ9</accession>
<keyword evidence="2" id="KW-0678">Repressor</keyword>
<dbReference type="PROSITE" id="PS50005">
    <property type="entry name" value="TPR"/>
    <property type="match status" value="7"/>
</dbReference>
<keyword evidence="12" id="KW-1185">Reference proteome</keyword>
<organism evidence="11 12">
    <name type="scientific">Nadsonia fulvescens var. elongata DSM 6958</name>
    <dbReference type="NCBI Taxonomy" id="857566"/>
    <lineage>
        <taxon>Eukaryota</taxon>
        <taxon>Fungi</taxon>
        <taxon>Dikarya</taxon>
        <taxon>Ascomycota</taxon>
        <taxon>Saccharomycotina</taxon>
        <taxon>Dipodascomycetes</taxon>
        <taxon>Dipodascales</taxon>
        <taxon>Dipodascales incertae sedis</taxon>
        <taxon>Nadsonia</taxon>
    </lineage>
</organism>
<dbReference type="InterPro" id="IPR051630">
    <property type="entry name" value="Corepressor-Demethylase"/>
</dbReference>
<evidence type="ECO:0000256" key="9">
    <source>
        <dbReference type="PROSITE-ProRule" id="PRU00339"/>
    </source>
</evidence>
<feature type="compositionally biased region" description="Low complexity" evidence="10">
    <location>
        <begin position="582"/>
        <end position="627"/>
    </location>
</feature>